<dbReference type="InterPro" id="IPR050582">
    <property type="entry name" value="HAD-like_SerB"/>
</dbReference>
<dbReference type="Proteomes" id="UP000007590">
    <property type="component" value="Chromosome"/>
</dbReference>
<gene>
    <name evidence="2" type="ordered locus">Solca_1941</name>
</gene>
<evidence type="ECO:0000313" key="2">
    <source>
        <dbReference type="EMBL" id="AFD07000.1"/>
    </source>
</evidence>
<keyword evidence="3" id="KW-1185">Reference proteome</keyword>
<dbReference type="STRING" id="929556.Solca_1941"/>
<sequence length="326" mass="36646">MKAFLRSFFFLLFIFPLNLLAQDPLPSWNEGATKQSIIDFVKAVTTEGSADFVPIPERIAIFDNDGTLWSEQPLYFQFLFAVDQVKVLAPKHPEWKTKEPFKSVLAGSMKGALAGGEKSLLAIMMATHAGMTTDVFNASVKEWIESAQHPKFKKLYTECVFQPMLEVLTYLRANGFKTFIVSGGDIDFMRVWAERVYGIPPEQIVGTKMKLKYQVVDGVPSLLRTPALSLLDDKEGKPVGIHEHIGRIPIAAFGNSDGDFQMLEYTTSASGKRLGLIVHHDDADREFAYDRQSKIGTLNKGLDEGPKRGWIIISMKNDWKKIFSFE</sequence>
<dbReference type="RefSeq" id="WP_014680227.1">
    <property type="nucleotide sequence ID" value="NC_017770.1"/>
</dbReference>
<dbReference type="KEGG" id="scn:Solca_1941"/>
<proteinExistence type="predicted"/>
<reference evidence="2" key="1">
    <citation type="submission" date="2012-02" db="EMBL/GenBank/DDBJ databases">
        <title>The complete genome of Solitalea canadensis DSM 3403.</title>
        <authorList>
            <consortium name="US DOE Joint Genome Institute (JGI-PGF)"/>
            <person name="Lucas S."/>
            <person name="Copeland A."/>
            <person name="Lapidus A."/>
            <person name="Glavina del Rio T."/>
            <person name="Dalin E."/>
            <person name="Tice H."/>
            <person name="Bruce D."/>
            <person name="Goodwin L."/>
            <person name="Pitluck S."/>
            <person name="Peters L."/>
            <person name="Ovchinnikova G."/>
            <person name="Lu M."/>
            <person name="Kyrpides N."/>
            <person name="Mavromatis K."/>
            <person name="Ivanova N."/>
            <person name="Brettin T."/>
            <person name="Detter J.C."/>
            <person name="Han C."/>
            <person name="Larimer F."/>
            <person name="Land M."/>
            <person name="Hauser L."/>
            <person name="Markowitz V."/>
            <person name="Cheng J.-F."/>
            <person name="Hugenholtz P."/>
            <person name="Woyke T."/>
            <person name="Wu D."/>
            <person name="Spring S."/>
            <person name="Schroeder M."/>
            <person name="Kopitz M."/>
            <person name="Brambilla E."/>
            <person name="Klenk H.-P."/>
            <person name="Eisen J.A."/>
        </authorList>
    </citation>
    <scope>NUCLEOTIDE SEQUENCE</scope>
    <source>
        <strain evidence="2">DSM 3403</strain>
    </source>
</reference>
<feature type="chain" id="PRO_5003613184" evidence="1">
    <location>
        <begin position="22"/>
        <end position="326"/>
    </location>
</feature>
<dbReference type="OrthoDB" id="9799365at2"/>
<dbReference type="Pfam" id="PF12710">
    <property type="entry name" value="HAD"/>
    <property type="match status" value="1"/>
</dbReference>
<dbReference type="InterPro" id="IPR036412">
    <property type="entry name" value="HAD-like_sf"/>
</dbReference>
<feature type="signal peptide" evidence="1">
    <location>
        <begin position="1"/>
        <end position="21"/>
    </location>
</feature>
<dbReference type="eggNOG" id="COG0560">
    <property type="taxonomic scope" value="Bacteria"/>
</dbReference>
<dbReference type="SUPFAM" id="SSF56784">
    <property type="entry name" value="HAD-like"/>
    <property type="match status" value="1"/>
</dbReference>
<dbReference type="EMBL" id="CP003349">
    <property type="protein sequence ID" value="AFD07000.1"/>
    <property type="molecule type" value="Genomic_DNA"/>
</dbReference>
<organism evidence="2 3">
    <name type="scientific">Solitalea canadensis (strain ATCC 29591 / DSM 3403 / JCM 21819 / LMG 8368 / NBRC 15130 / NCIMB 12057 / USAM 9D)</name>
    <name type="common">Flexibacter canadensis</name>
    <dbReference type="NCBI Taxonomy" id="929556"/>
    <lineage>
        <taxon>Bacteria</taxon>
        <taxon>Pseudomonadati</taxon>
        <taxon>Bacteroidota</taxon>
        <taxon>Sphingobacteriia</taxon>
        <taxon>Sphingobacteriales</taxon>
        <taxon>Sphingobacteriaceae</taxon>
        <taxon>Solitalea</taxon>
    </lineage>
</organism>
<dbReference type="AlphaFoldDB" id="H8KU20"/>
<dbReference type="Gene3D" id="3.40.50.1000">
    <property type="entry name" value="HAD superfamily/HAD-like"/>
    <property type="match status" value="1"/>
</dbReference>
<dbReference type="HOGENOM" id="CLU_052514_0_0_10"/>
<evidence type="ECO:0000256" key="1">
    <source>
        <dbReference type="SAM" id="SignalP"/>
    </source>
</evidence>
<name>H8KU20_SOLCM</name>
<evidence type="ECO:0000313" key="3">
    <source>
        <dbReference type="Proteomes" id="UP000007590"/>
    </source>
</evidence>
<protein>
    <submittedName>
        <fullName evidence="2">Phosphoserine phosphatase</fullName>
    </submittedName>
</protein>
<accession>H8KU20</accession>
<keyword evidence="1" id="KW-0732">Signal</keyword>
<dbReference type="PANTHER" id="PTHR43344">
    <property type="entry name" value="PHOSPHOSERINE PHOSPHATASE"/>
    <property type="match status" value="1"/>
</dbReference>
<dbReference type="InterPro" id="IPR023214">
    <property type="entry name" value="HAD_sf"/>
</dbReference>